<evidence type="ECO:0000313" key="1">
    <source>
        <dbReference type="EMBL" id="GGF39714.1"/>
    </source>
</evidence>
<proteinExistence type="predicted"/>
<keyword evidence="2" id="KW-1185">Reference proteome</keyword>
<sequence length="127" mass="13939">MMTFDVVATREGKWWMVTIPALDGLTQARRLSEAGVMAREFIASTLEISVDEVGVHVEVDAVGEVHGIVKTLDAIRAERLRAEALERDATNAASDLAKRLVQQNVPLRDIGTVLGVSHQRAHQLVSR</sequence>
<accession>A0A917F110</accession>
<gene>
    <name evidence="1" type="ORF">GCM10011399_35760</name>
</gene>
<dbReference type="Proteomes" id="UP000598775">
    <property type="component" value="Unassembled WGS sequence"/>
</dbReference>
<dbReference type="AlphaFoldDB" id="A0A917F110"/>
<evidence type="ECO:0000313" key="2">
    <source>
        <dbReference type="Proteomes" id="UP000598775"/>
    </source>
</evidence>
<protein>
    <recommendedName>
        <fullName evidence="3">HicB family toxin-antitoxin system</fullName>
    </recommendedName>
</protein>
<evidence type="ECO:0008006" key="3">
    <source>
        <dbReference type="Google" id="ProtNLM"/>
    </source>
</evidence>
<organism evidence="1 2">
    <name type="scientific">Subtercola lobariae</name>
    <dbReference type="NCBI Taxonomy" id="1588641"/>
    <lineage>
        <taxon>Bacteria</taxon>
        <taxon>Bacillati</taxon>
        <taxon>Actinomycetota</taxon>
        <taxon>Actinomycetes</taxon>
        <taxon>Micrococcales</taxon>
        <taxon>Microbacteriaceae</taxon>
        <taxon>Subtercola</taxon>
    </lineage>
</organism>
<reference evidence="1 2" key="1">
    <citation type="journal article" date="2014" name="Int. J. Syst. Evol. Microbiol.">
        <title>Complete genome sequence of Corynebacterium casei LMG S-19264T (=DSM 44701T), isolated from a smear-ripened cheese.</title>
        <authorList>
            <consortium name="US DOE Joint Genome Institute (JGI-PGF)"/>
            <person name="Walter F."/>
            <person name="Albersmeier A."/>
            <person name="Kalinowski J."/>
            <person name="Ruckert C."/>
        </authorList>
    </citation>
    <scope>NUCLEOTIDE SEQUENCE [LARGE SCALE GENOMIC DNA]</scope>
    <source>
        <strain evidence="1 2">CGMCC 1.12976</strain>
    </source>
</reference>
<dbReference type="EMBL" id="BMGP01000007">
    <property type="protein sequence ID" value="GGF39714.1"/>
    <property type="molecule type" value="Genomic_DNA"/>
</dbReference>
<name>A0A917F110_9MICO</name>
<comment type="caution">
    <text evidence="1">The sequence shown here is derived from an EMBL/GenBank/DDBJ whole genome shotgun (WGS) entry which is preliminary data.</text>
</comment>